<reference evidence="2" key="1">
    <citation type="submission" date="2020-09" db="EMBL/GenBank/DDBJ databases">
        <title>Genome-Enabled Discovery of Anthraquinone Biosynthesis in Senna tora.</title>
        <authorList>
            <person name="Kang S.-H."/>
            <person name="Pandey R.P."/>
            <person name="Lee C.-M."/>
            <person name="Sim J.-S."/>
            <person name="Jeong J.-T."/>
            <person name="Choi B.-S."/>
            <person name="Jung M."/>
            <person name="Ginzburg D."/>
            <person name="Zhao K."/>
            <person name="Won S.Y."/>
            <person name="Oh T.-J."/>
            <person name="Yu Y."/>
            <person name="Kim N.-H."/>
            <person name="Lee O.R."/>
            <person name="Lee T.-H."/>
            <person name="Bashyal P."/>
            <person name="Kim T.-S."/>
            <person name="Lee W.-H."/>
            <person name="Kawkins C."/>
            <person name="Kim C.-K."/>
            <person name="Kim J.S."/>
            <person name="Ahn B.O."/>
            <person name="Rhee S.Y."/>
            <person name="Sohng J.K."/>
        </authorList>
    </citation>
    <scope>NUCLEOTIDE SEQUENCE</scope>
    <source>
        <tissue evidence="2">Leaf</tissue>
    </source>
</reference>
<keyword evidence="3" id="KW-1185">Reference proteome</keyword>
<accession>A0A834XJ43</accession>
<proteinExistence type="predicted"/>
<protein>
    <submittedName>
        <fullName evidence="2">Uncharacterized protein</fullName>
    </submittedName>
</protein>
<gene>
    <name evidence="2" type="ORF">G2W53_002355</name>
</gene>
<sequence length="126" mass="13286">MGCVCSGGSKRKDDIRRYKGMMRESSQASHKIKQPYQRRGQPPRHIYKAGGGGGGIRCSSGGGVKDGGGDMIMMIGIGLQGAAVASMQSDFGILVIVITKLTEGAANSVGGAMSFYVFPKFVEHEK</sequence>
<dbReference type="Proteomes" id="UP000634136">
    <property type="component" value="Unassembled WGS sequence"/>
</dbReference>
<name>A0A834XJ43_9FABA</name>
<evidence type="ECO:0000313" key="2">
    <source>
        <dbReference type="EMBL" id="KAF7845450.1"/>
    </source>
</evidence>
<dbReference type="AlphaFoldDB" id="A0A834XJ43"/>
<evidence type="ECO:0000256" key="1">
    <source>
        <dbReference type="SAM" id="MobiDB-lite"/>
    </source>
</evidence>
<feature type="region of interest" description="Disordered" evidence="1">
    <location>
        <begin position="21"/>
        <end position="53"/>
    </location>
</feature>
<dbReference type="EMBL" id="JAAIUW010000001">
    <property type="protein sequence ID" value="KAF7845450.1"/>
    <property type="molecule type" value="Genomic_DNA"/>
</dbReference>
<evidence type="ECO:0000313" key="3">
    <source>
        <dbReference type="Proteomes" id="UP000634136"/>
    </source>
</evidence>
<comment type="caution">
    <text evidence="2">The sequence shown here is derived from an EMBL/GenBank/DDBJ whole genome shotgun (WGS) entry which is preliminary data.</text>
</comment>
<organism evidence="2 3">
    <name type="scientific">Senna tora</name>
    <dbReference type="NCBI Taxonomy" id="362788"/>
    <lineage>
        <taxon>Eukaryota</taxon>
        <taxon>Viridiplantae</taxon>
        <taxon>Streptophyta</taxon>
        <taxon>Embryophyta</taxon>
        <taxon>Tracheophyta</taxon>
        <taxon>Spermatophyta</taxon>
        <taxon>Magnoliopsida</taxon>
        <taxon>eudicotyledons</taxon>
        <taxon>Gunneridae</taxon>
        <taxon>Pentapetalae</taxon>
        <taxon>rosids</taxon>
        <taxon>fabids</taxon>
        <taxon>Fabales</taxon>
        <taxon>Fabaceae</taxon>
        <taxon>Caesalpinioideae</taxon>
        <taxon>Cassia clade</taxon>
        <taxon>Senna</taxon>
    </lineage>
</organism>